<protein>
    <submittedName>
        <fullName evidence="1">Deacylase</fullName>
    </submittedName>
</protein>
<comment type="caution">
    <text evidence="1">The sequence shown here is derived from an EMBL/GenBank/DDBJ whole genome shotgun (WGS) entry which is preliminary data.</text>
</comment>
<dbReference type="Proteomes" id="UP000004277">
    <property type="component" value="Unassembled WGS sequence"/>
</dbReference>
<sequence>MSVSATMQQYMRSKGCEFEVMWHPHTRTSMETAEAAHIPGDRLAKAVLLSDAHGYVAVVLPSTYHVGMAELRARTGRDLSLVPEWELRELFKDCEAGAIPAACPAYGMETYLDESLAAQPDVYLEGGDHEALIHMRIDQFLDLMEDATRTRVGYRM</sequence>
<keyword evidence="2" id="KW-1185">Reference proteome</keyword>
<proteinExistence type="predicted"/>
<accession>A0ACD3STJ7</accession>
<reference evidence="1" key="1">
    <citation type="submission" date="2019-05" db="EMBL/GenBank/DDBJ databases">
        <title>Revised genome assembly of Burkholderiaceae (previously Ralstonia) sp. PBA.</title>
        <authorList>
            <person name="Gan H.M."/>
        </authorList>
    </citation>
    <scope>NUCLEOTIDE SEQUENCE</scope>
    <source>
        <strain evidence="1">PBA</strain>
    </source>
</reference>
<organism evidence="1 2">
    <name type="scientific">Imbroritus primus</name>
    <dbReference type="NCBI Taxonomy" id="3058603"/>
    <lineage>
        <taxon>Bacteria</taxon>
        <taxon>Pseudomonadati</taxon>
        <taxon>Pseudomonadota</taxon>
        <taxon>Betaproteobacteria</taxon>
        <taxon>Burkholderiales</taxon>
        <taxon>Burkholderiaceae</taxon>
        <taxon>Imbroritus</taxon>
    </lineage>
</organism>
<gene>
    <name evidence="1" type="ORF">MW7_000605</name>
</gene>
<evidence type="ECO:0000313" key="2">
    <source>
        <dbReference type="Proteomes" id="UP000004277"/>
    </source>
</evidence>
<dbReference type="EMBL" id="AKCV02000004">
    <property type="protein sequence ID" value="TMS59685.1"/>
    <property type="molecule type" value="Genomic_DNA"/>
</dbReference>
<evidence type="ECO:0000313" key="1">
    <source>
        <dbReference type="EMBL" id="TMS59685.1"/>
    </source>
</evidence>
<name>A0ACD3STJ7_9BURK</name>